<dbReference type="SUPFAM" id="SSF51445">
    <property type="entry name" value="(Trans)glycosidases"/>
    <property type="match status" value="1"/>
</dbReference>
<feature type="signal peptide" evidence="4">
    <location>
        <begin position="1"/>
        <end position="22"/>
    </location>
</feature>
<dbReference type="EMBL" id="UFXQ01000001">
    <property type="protein sequence ID" value="STC70247.1"/>
    <property type="molecule type" value="Genomic_DNA"/>
</dbReference>
<proteinExistence type="inferred from homology"/>
<keyword evidence="6" id="KW-1185">Reference proteome</keyword>
<dbReference type="CDD" id="cd00599">
    <property type="entry name" value="GH25_muramidase"/>
    <property type="match status" value="1"/>
</dbReference>
<dbReference type="GO" id="GO:0009253">
    <property type="term" value="P:peptidoglycan catabolic process"/>
    <property type="evidence" value="ECO:0007669"/>
    <property type="project" value="InterPro"/>
</dbReference>
<name>A0A376CPV8_9CORY</name>
<dbReference type="GO" id="GO:0016998">
    <property type="term" value="P:cell wall macromolecule catabolic process"/>
    <property type="evidence" value="ECO:0007669"/>
    <property type="project" value="InterPro"/>
</dbReference>
<keyword evidence="3 5" id="KW-0326">Glycosidase</keyword>
<evidence type="ECO:0000256" key="3">
    <source>
        <dbReference type="ARBA" id="ARBA00023295"/>
    </source>
</evidence>
<reference evidence="5 6" key="1">
    <citation type="submission" date="2018-06" db="EMBL/GenBank/DDBJ databases">
        <authorList>
            <consortium name="Pathogen Informatics"/>
            <person name="Doyle S."/>
        </authorList>
    </citation>
    <scope>NUCLEOTIDE SEQUENCE [LARGE SCALE GENOMIC DNA]</scope>
    <source>
        <strain evidence="5 6">NCTC11862</strain>
    </source>
</reference>
<comment type="similarity">
    <text evidence="1">Belongs to the glycosyl hydrolase 25 family.</text>
</comment>
<dbReference type="EC" id="3.2.1.17" evidence="5"/>
<keyword evidence="4" id="KW-0732">Signal</keyword>
<evidence type="ECO:0000256" key="2">
    <source>
        <dbReference type="ARBA" id="ARBA00022801"/>
    </source>
</evidence>
<dbReference type="GO" id="GO:0003796">
    <property type="term" value="F:lysozyme activity"/>
    <property type="evidence" value="ECO:0007669"/>
    <property type="project" value="UniProtKB-EC"/>
</dbReference>
<feature type="chain" id="PRO_5038450722" evidence="4">
    <location>
        <begin position="23"/>
        <end position="349"/>
    </location>
</feature>
<evidence type="ECO:0000256" key="1">
    <source>
        <dbReference type="ARBA" id="ARBA00010646"/>
    </source>
</evidence>
<dbReference type="InterPro" id="IPR017853">
    <property type="entry name" value="GH"/>
</dbReference>
<gene>
    <name evidence="5" type="primary">acm</name>
    <name evidence="5" type="ORF">NCTC11862_02057</name>
</gene>
<dbReference type="Gene3D" id="3.20.20.80">
    <property type="entry name" value="Glycosidases"/>
    <property type="match status" value="1"/>
</dbReference>
<dbReference type="RefSeq" id="WP_018580826.1">
    <property type="nucleotide sequence ID" value="NZ_LDYD01000008.1"/>
</dbReference>
<dbReference type="PANTHER" id="PTHR34135">
    <property type="entry name" value="LYSOZYME"/>
    <property type="match status" value="1"/>
</dbReference>
<dbReference type="Proteomes" id="UP000254467">
    <property type="component" value="Unassembled WGS sequence"/>
</dbReference>
<protein>
    <submittedName>
        <fullName evidence="5">Hydrolase</fullName>
        <ecNumber evidence="5">3.2.1.17</ecNumber>
    </submittedName>
</protein>
<dbReference type="STRING" id="35756.GCA_001044155_02290"/>
<dbReference type="SMART" id="SM00641">
    <property type="entry name" value="Glyco_25"/>
    <property type="match status" value="1"/>
</dbReference>
<dbReference type="OrthoDB" id="287365at2"/>
<evidence type="ECO:0000313" key="5">
    <source>
        <dbReference type="EMBL" id="STC70247.1"/>
    </source>
</evidence>
<evidence type="ECO:0000256" key="4">
    <source>
        <dbReference type="SAM" id="SignalP"/>
    </source>
</evidence>
<dbReference type="PANTHER" id="PTHR34135:SF2">
    <property type="entry name" value="LYSOZYME"/>
    <property type="match status" value="1"/>
</dbReference>
<dbReference type="AlphaFoldDB" id="A0A376CPV8"/>
<dbReference type="Pfam" id="PF01183">
    <property type="entry name" value="Glyco_hydro_25"/>
    <property type="match status" value="1"/>
</dbReference>
<dbReference type="InterPro" id="IPR002053">
    <property type="entry name" value="Glyco_hydro_25"/>
</dbReference>
<keyword evidence="2 5" id="KW-0378">Hydrolase</keyword>
<dbReference type="InterPro" id="IPR018077">
    <property type="entry name" value="Glyco_hydro_fam25_subgr"/>
</dbReference>
<organism evidence="5 6">
    <name type="scientific">Corynebacterium pilosum</name>
    <dbReference type="NCBI Taxonomy" id="35756"/>
    <lineage>
        <taxon>Bacteria</taxon>
        <taxon>Bacillati</taxon>
        <taxon>Actinomycetota</taxon>
        <taxon>Actinomycetes</taxon>
        <taxon>Mycobacteriales</taxon>
        <taxon>Corynebacteriaceae</taxon>
        <taxon>Corynebacterium</taxon>
    </lineage>
</organism>
<dbReference type="GO" id="GO:0016052">
    <property type="term" value="P:carbohydrate catabolic process"/>
    <property type="evidence" value="ECO:0007669"/>
    <property type="project" value="TreeGrafter"/>
</dbReference>
<evidence type="ECO:0000313" key="6">
    <source>
        <dbReference type="Proteomes" id="UP000254467"/>
    </source>
</evidence>
<dbReference type="PROSITE" id="PS51904">
    <property type="entry name" value="GLYCOSYL_HYDROL_F25_2"/>
    <property type="match status" value="1"/>
</dbReference>
<sequence>MRFSLKLNSVIVAVAMALALIAVPFAPRAEAFANPFAASGVDVAGHQHPGGNPIRWSTVAADGQRYAFVKATEGTSFTNDFYAQDVEAANDAGLLTGAYHYARPATDPRLQAAHFASVMAQAPETSLPPVLDIEVSEGLSPSQLSVWTRTFLNELKTLTGKTPMIYTYRYFWQVDMGNTTEFSEYPLWLAAYQNHAPKPVGGWDTVSFWQRSGNGRVAGIDTPVDMNLFNGNDAQLNSFSAGNLASPGGTLEVIEAPETPSLEVLGQDNTALVAAIIAVGLGVISSPALQEAAQSVGFDTEDASNIVGTVVKQIETGALPLDDLENMAVGNYTVGDLLILLENANKAMR</sequence>
<accession>A0A376CPV8</accession>